<dbReference type="GO" id="GO:0043565">
    <property type="term" value="F:sequence-specific DNA binding"/>
    <property type="evidence" value="ECO:0007669"/>
    <property type="project" value="InterPro"/>
</dbReference>
<dbReference type="SMART" id="SM00342">
    <property type="entry name" value="HTH_ARAC"/>
    <property type="match status" value="1"/>
</dbReference>
<keyword evidence="2 5" id="KW-0238">DNA-binding</keyword>
<dbReference type="Gene3D" id="1.10.10.60">
    <property type="entry name" value="Homeodomain-like"/>
    <property type="match status" value="1"/>
</dbReference>
<evidence type="ECO:0000259" key="4">
    <source>
        <dbReference type="PROSITE" id="PS01124"/>
    </source>
</evidence>
<dbReference type="PANTHER" id="PTHR47893">
    <property type="entry name" value="REGULATORY PROTEIN PCHR"/>
    <property type="match status" value="1"/>
</dbReference>
<dbReference type="OrthoDB" id="799767at2"/>
<evidence type="ECO:0000256" key="1">
    <source>
        <dbReference type="ARBA" id="ARBA00023015"/>
    </source>
</evidence>
<sequence length="326" mass="37373">MRIKITDSNLNDLLLYQNQLAGSQHTSQVAASQHVQDPQLGKFLQRYIHFEHFNIAQLCWQLDQELELQTDRLEAGISMNFMLSGGIYSEFEALPQPIRLKPMEHNLLFTCDSSGTHLFPTGTLLHNLHVSLSTEYFKSICTEEFRLSDLLLNSIERQSPILASAHNGNITSHMLQTIKGILECPFEGAVQKLYLEGKVLELLALQFENLQSTKERETRVLSKDTALAEEIRLYLEQHYMELASLQQLAKMFGTNEYKLKKVFRERFGRGVFTYAQELRLVHGLDLLTSGEKNVAQVAELLGYSHANHFTTAFRKHFGYPPSRVRK</sequence>
<evidence type="ECO:0000256" key="3">
    <source>
        <dbReference type="ARBA" id="ARBA00023163"/>
    </source>
</evidence>
<dbReference type="PROSITE" id="PS01124">
    <property type="entry name" value="HTH_ARAC_FAMILY_2"/>
    <property type="match status" value="1"/>
</dbReference>
<name>A0A1N6X299_9BACT</name>
<dbReference type="SUPFAM" id="SSF46689">
    <property type="entry name" value="Homeodomain-like"/>
    <property type="match status" value="1"/>
</dbReference>
<keyword evidence="6" id="KW-1185">Reference proteome</keyword>
<dbReference type="Pfam" id="PF12833">
    <property type="entry name" value="HTH_18"/>
    <property type="match status" value="1"/>
</dbReference>
<reference evidence="6" key="1">
    <citation type="submission" date="2017-01" db="EMBL/GenBank/DDBJ databases">
        <authorList>
            <person name="Varghese N."/>
            <person name="Submissions S."/>
        </authorList>
    </citation>
    <scope>NUCLEOTIDE SEQUENCE [LARGE SCALE GENOMIC DNA]</scope>
    <source>
        <strain evidence="6">DM9</strain>
    </source>
</reference>
<dbReference type="InterPro" id="IPR009057">
    <property type="entry name" value="Homeodomain-like_sf"/>
</dbReference>
<dbReference type="InterPro" id="IPR053142">
    <property type="entry name" value="PchR_regulatory_protein"/>
</dbReference>
<dbReference type="STRING" id="1077936.SAMN05421545_1884"/>
<dbReference type="InterPro" id="IPR018060">
    <property type="entry name" value="HTH_AraC"/>
</dbReference>
<evidence type="ECO:0000313" key="6">
    <source>
        <dbReference type="Proteomes" id="UP000185924"/>
    </source>
</evidence>
<dbReference type="AlphaFoldDB" id="A0A1N6X299"/>
<dbReference type="PRINTS" id="PR00032">
    <property type="entry name" value="HTHARAC"/>
</dbReference>
<dbReference type="InterPro" id="IPR018062">
    <property type="entry name" value="HTH_AraC-typ_CS"/>
</dbReference>
<dbReference type="GO" id="GO:0003700">
    <property type="term" value="F:DNA-binding transcription factor activity"/>
    <property type="evidence" value="ECO:0007669"/>
    <property type="project" value="InterPro"/>
</dbReference>
<organism evidence="5 6">
    <name type="scientific">Pontibacter lucknowensis</name>
    <dbReference type="NCBI Taxonomy" id="1077936"/>
    <lineage>
        <taxon>Bacteria</taxon>
        <taxon>Pseudomonadati</taxon>
        <taxon>Bacteroidota</taxon>
        <taxon>Cytophagia</taxon>
        <taxon>Cytophagales</taxon>
        <taxon>Hymenobacteraceae</taxon>
        <taxon>Pontibacter</taxon>
    </lineage>
</organism>
<gene>
    <name evidence="5" type="ORF">SAMN05421545_1884</name>
</gene>
<proteinExistence type="predicted"/>
<dbReference type="RefSeq" id="WP_076421878.1">
    <property type="nucleotide sequence ID" value="NZ_FTNM01000002.1"/>
</dbReference>
<dbReference type="Proteomes" id="UP000185924">
    <property type="component" value="Unassembled WGS sequence"/>
</dbReference>
<accession>A0A1N6X299</accession>
<evidence type="ECO:0000313" key="5">
    <source>
        <dbReference type="EMBL" id="SIQ96390.1"/>
    </source>
</evidence>
<dbReference type="PANTHER" id="PTHR47893:SF1">
    <property type="entry name" value="REGULATORY PROTEIN PCHR"/>
    <property type="match status" value="1"/>
</dbReference>
<keyword evidence="3" id="KW-0804">Transcription</keyword>
<protein>
    <submittedName>
        <fullName evidence="5">AraC-type DNA-binding protein</fullName>
    </submittedName>
</protein>
<dbReference type="InterPro" id="IPR020449">
    <property type="entry name" value="Tscrpt_reg_AraC-type_HTH"/>
</dbReference>
<dbReference type="EMBL" id="FTNM01000002">
    <property type="protein sequence ID" value="SIQ96390.1"/>
    <property type="molecule type" value="Genomic_DNA"/>
</dbReference>
<feature type="domain" description="HTH araC/xylS-type" evidence="4">
    <location>
        <begin position="229"/>
        <end position="326"/>
    </location>
</feature>
<dbReference type="PROSITE" id="PS00041">
    <property type="entry name" value="HTH_ARAC_FAMILY_1"/>
    <property type="match status" value="1"/>
</dbReference>
<evidence type="ECO:0000256" key="2">
    <source>
        <dbReference type="ARBA" id="ARBA00023125"/>
    </source>
</evidence>
<keyword evidence="1" id="KW-0805">Transcription regulation</keyword>